<feature type="domain" description="TNase-like" evidence="5">
    <location>
        <begin position="42"/>
        <end position="165"/>
    </location>
</feature>
<keyword evidence="2 6" id="KW-0255">Endonuclease</keyword>
<protein>
    <submittedName>
        <fullName evidence="6">Endonuclease YncB(Thermonuclease family)</fullName>
    </submittedName>
</protein>
<evidence type="ECO:0000256" key="4">
    <source>
        <dbReference type="SAM" id="Phobius"/>
    </source>
</evidence>
<evidence type="ECO:0000256" key="1">
    <source>
        <dbReference type="ARBA" id="ARBA00022722"/>
    </source>
</evidence>
<keyword evidence="4" id="KW-0812">Transmembrane</keyword>
<feature type="transmembrane region" description="Helical" evidence="4">
    <location>
        <begin position="192"/>
        <end position="210"/>
    </location>
</feature>
<dbReference type="PANTHER" id="PTHR12302:SF3">
    <property type="entry name" value="SERINE_THREONINE-PROTEIN KINASE 31"/>
    <property type="match status" value="1"/>
</dbReference>
<keyword evidence="1" id="KW-0540">Nuclease</keyword>
<dbReference type="GO" id="GO:0004519">
    <property type="term" value="F:endonuclease activity"/>
    <property type="evidence" value="ECO:0007669"/>
    <property type="project" value="UniProtKB-KW"/>
</dbReference>
<dbReference type="SUPFAM" id="SSF50199">
    <property type="entry name" value="Staphylococcal nuclease"/>
    <property type="match status" value="1"/>
</dbReference>
<dbReference type="Proteomes" id="UP000268007">
    <property type="component" value="Unassembled WGS sequence"/>
</dbReference>
<evidence type="ECO:0000256" key="3">
    <source>
        <dbReference type="ARBA" id="ARBA00022801"/>
    </source>
</evidence>
<dbReference type="InterPro" id="IPR016071">
    <property type="entry name" value="Staphylococal_nuclease_OB-fold"/>
</dbReference>
<dbReference type="GO" id="GO:0016787">
    <property type="term" value="F:hydrolase activity"/>
    <property type="evidence" value="ECO:0007669"/>
    <property type="project" value="UniProtKB-KW"/>
</dbReference>
<dbReference type="PROSITE" id="PS50830">
    <property type="entry name" value="TNASE_3"/>
    <property type="match status" value="1"/>
</dbReference>
<keyword evidence="4" id="KW-1133">Transmembrane helix</keyword>
<evidence type="ECO:0000259" key="5">
    <source>
        <dbReference type="PROSITE" id="PS50830"/>
    </source>
</evidence>
<dbReference type="AlphaFoldDB" id="A0A495J9N4"/>
<comment type="caution">
    <text evidence="6">The sequence shown here is derived from an EMBL/GenBank/DDBJ whole genome shotgun (WGS) entry which is preliminary data.</text>
</comment>
<dbReference type="SMART" id="SM00318">
    <property type="entry name" value="SNc"/>
    <property type="match status" value="1"/>
</dbReference>
<organism evidence="6 7">
    <name type="scientific">Mucilaginibacter gracilis</name>
    <dbReference type="NCBI Taxonomy" id="423350"/>
    <lineage>
        <taxon>Bacteria</taxon>
        <taxon>Pseudomonadati</taxon>
        <taxon>Bacteroidota</taxon>
        <taxon>Sphingobacteriia</taxon>
        <taxon>Sphingobacteriales</taxon>
        <taxon>Sphingobacteriaceae</taxon>
        <taxon>Mucilaginibacter</taxon>
    </lineage>
</organism>
<keyword evidence="7" id="KW-1185">Reference proteome</keyword>
<proteinExistence type="predicted"/>
<dbReference type="Pfam" id="PF00565">
    <property type="entry name" value="SNase"/>
    <property type="match status" value="1"/>
</dbReference>
<gene>
    <name evidence="6" type="ORF">BDD43_6008</name>
</gene>
<dbReference type="EMBL" id="RBKU01000001">
    <property type="protein sequence ID" value="RKR85736.1"/>
    <property type="molecule type" value="Genomic_DNA"/>
</dbReference>
<sequence>MQICWSQFVFPGNIFIIARPHIALHPLKNIILVLLLIPTVLFGQKTTVTRVIDGDTFVIESGERVRMVGINAPEISDLYGQEAKQHLQQLIEGKEIELLPDHLSKNHDRYSRMLRYAVLNGVDIDKQMLLDGFAVAYLKFKFDKPDEYKQAQIDAQNNSAGMWHKPNDSVIEPDLHPSSKKSWLLKMFRKRYFWGLLTGLLIVVVLYRYLKK</sequence>
<reference evidence="6 7" key="1">
    <citation type="submission" date="2018-10" db="EMBL/GenBank/DDBJ databases">
        <title>Genomic Encyclopedia of Archaeal and Bacterial Type Strains, Phase II (KMG-II): from individual species to whole genera.</title>
        <authorList>
            <person name="Goeker M."/>
        </authorList>
    </citation>
    <scope>NUCLEOTIDE SEQUENCE [LARGE SCALE GENOMIC DNA]</scope>
    <source>
        <strain evidence="6 7">DSM 18602</strain>
    </source>
</reference>
<dbReference type="PANTHER" id="PTHR12302">
    <property type="entry name" value="EBNA2 BINDING PROTEIN P100"/>
    <property type="match status" value="1"/>
</dbReference>
<dbReference type="Gene3D" id="2.40.50.90">
    <property type="match status" value="1"/>
</dbReference>
<dbReference type="InterPro" id="IPR035437">
    <property type="entry name" value="SNase_OB-fold_sf"/>
</dbReference>
<evidence type="ECO:0000313" key="7">
    <source>
        <dbReference type="Proteomes" id="UP000268007"/>
    </source>
</evidence>
<accession>A0A495J9N4</accession>
<evidence type="ECO:0000256" key="2">
    <source>
        <dbReference type="ARBA" id="ARBA00022759"/>
    </source>
</evidence>
<dbReference type="OrthoDB" id="4376109at2"/>
<keyword evidence="4" id="KW-0472">Membrane</keyword>
<evidence type="ECO:0000313" key="6">
    <source>
        <dbReference type="EMBL" id="RKR85736.1"/>
    </source>
</evidence>
<keyword evidence="3" id="KW-0378">Hydrolase</keyword>
<name>A0A495J9N4_9SPHI</name>